<evidence type="ECO:0000313" key="2">
    <source>
        <dbReference type="EMBL" id="KAH7317155.1"/>
    </source>
</evidence>
<keyword evidence="3" id="KW-1185">Reference proteome</keyword>
<feature type="region of interest" description="Disordered" evidence="1">
    <location>
        <begin position="363"/>
        <end position="499"/>
    </location>
</feature>
<sequence length="499" mass="54403">MAAPSPVKFVAVISDHANHRSPGPLLNSNEFDVENIQAGLTHMSKIEKKPLKPIQVLASCLMEPEKPNNFSLVLQRVENLCSHFFLKYKNTDNKGTSRNTSRNTSLAPPATPGKDNGPALASPGKHLLPQGSSSPPAKVQASGTGNTPTRSPATATPRATSQNQPKEPEASRKDGPKKECRDRDGHRCVLTGTAGPEVCHIIPFAWNMVCLSEQMHTWWGKAYWGFEPLVPVSAEGKYHVTCIFRWVFRKTQEFANTPMEIRKGKNDLKDLLDEVEKWEEGEASDGEEGRMKQPAPSAFTPGGKIGASNVESLAPIRSGREVIFPFDRRDDAWRFYKVMQIQWACVRLSAISGAADVWANEMDDEERRGRTTVRAGETASVEDLGETGGPWLFRRENMPGPISPGQPGAPGSGSPMPLGNLTNRPRPPPTDQPKVGLAVRPRAQASSSSTVPMGAQSPGTKHRENIRPPPNQLENVPLRAGQSALTPAQGPMDSDDDEE</sequence>
<protein>
    <recommendedName>
        <fullName evidence="4">HNH nuclease domain-containing protein</fullName>
    </recommendedName>
</protein>
<feature type="compositionally biased region" description="Basic and acidic residues" evidence="1">
    <location>
        <begin position="166"/>
        <end position="183"/>
    </location>
</feature>
<gene>
    <name evidence="2" type="ORF">B0I35DRAFT_434653</name>
</gene>
<dbReference type="OrthoDB" id="5416097at2759"/>
<dbReference type="Proteomes" id="UP000813444">
    <property type="component" value="Unassembled WGS sequence"/>
</dbReference>
<feature type="compositionally biased region" description="Polar residues" evidence="1">
    <location>
        <begin position="130"/>
        <end position="146"/>
    </location>
</feature>
<reference evidence="2" key="1">
    <citation type="journal article" date="2021" name="Nat. Commun.">
        <title>Genetic determinants of endophytism in the Arabidopsis root mycobiome.</title>
        <authorList>
            <person name="Mesny F."/>
            <person name="Miyauchi S."/>
            <person name="Thiergart T."/>
            <person name="Pickel B."/>
            <person name="Atanasova L."/>
            <person name="Karlsson M."/>
            <person name="Huettel B."/>
            <person name="Barry K.W."/>
            <person name="Haridas S."/>
            <person name="Chen C."/>
            <person name="Bauer D."/>
            <person name="Andreopoulos W."/>
            <person name="Pangilinan J."/>
            <person name="LaButti K."/>
            <person name="Riley R."/>
            <person name="Lipzen A."/>
            <person name="Clum A."/>
            <person name="Drula E."/>
            <person name="Henrissat B."/>
            <person name="Kohler A."/>
            <person name="Grigoriev I.V."/>
            <person name="Martin F.M."/>
            <person name="Hacquard S."/>
        </authorList>
    </citation>
    <scope>NUCLEOTIDE SEQUENCE</scope>
    <source>
        <strain evidence="2">MPI-CAGE-CH-0235</strain>
    </source>
</reference>
<feature type="compositionally biased region" description="Low complexity" evidence="1">
    <location>
        <begin position="147"/>
        <end position="161"/>
    </location>
</feature>
<accession>A0A8K0SP83</accession>
<organism evidence="2 3">
    <name type="scientific">Stachybotrys elegans</name>
    <dbReference type="NCBI Taxonomy" id="80388"/>
    <lineage>
        <taxon>Eukaryota</taxon>
        <taxon>Fungi</taxon>
        <taxon>Dikarya</taxon>
        <taxon>Ascomycota</taxon>
        <taxon>Pezizomycotina</taxon>
        <taxon>Sordariomycetes</taxon>
        <taxon>Hypocreomycetidae</taxon>
        <taxon>Hypocreales</taxon>
        <taxon>Stachybotryaceae</taxon>
        <taxon>Stachybotrys</taxon>
    </lineage>
</organism>
<name>A0A8K0SP83_9HYPO</name>
<dbReference type="EMBL" id="JAGPNK010000008">
    <property type="protein sequence ID" value="KAH7317155.1"/>
    <property type="molecule type" value="Genomic_DNA"/>
</dbReference>
<evidence type="ECO:0000313" key="3">
    <source>
        <dbReference type="Proteomes" id="UP000813444"/>
    </source>
</evidence>
<proteinExistence type="predicted"/>
<evidence type="ECO:0008006" key="4">
    <source>
        <dbReference type="Google" id="ProtNLM"/>
    </source>
</evidence>
<comment type="caution">
    <text evidence="2">The sequence shown here is derived from an EMBL/GenBank/DDBJ whole genome shotgun (WGS) entry which is preliminary data.</text>
</comment>
<feature type="region of interest" description="Disordered" evidence="1">
    <location>
        <begin position="279"/>
        <end position="306"/>
    </location>
</feature>
<dbReference type="AlphaFoldDB" id="A0A8K0SP83"/>
<feature type="region of interest" description="Disordered" evidence="1">
    <location>
        <begin position="91"/>
        <end position="183"/>
    </location>
</feature>
<evidence type="ECO:0000256" key="1">
    <source>
        <dbReference type="SAM" id="MobiDB-lite"/>
    </source>
</evidence>
<feature type="compositionally biased region" description="Polar residues" evidence="1">
    <location>
        <begin position="93"/>
        <end position="106"/>
    </location>
</feature>